<organism evidence="13">
    <name type="scientific">Rhizophora mucronata</name>
    <name type="common">Asiatic mangrove</name>
    <dbReference type="NCBI Taxonomy" id="61149"/>
    <lineage>
        <taxon>Eukaryota</taxon>
        <taxon>Viridiplantae</taxon>
        <taxon>Streptophyta</taxon>
        <taxon>Embryophyta</taxon>
        <taxon>Tracheophyta</taxon>
        <taxon>Spermatophyta</taxon>
        <taxon>Magnoliopsida</taxon>
        <taxon>eudicotyledons</taxon>
        <taxon>Gunneridae</taxon>
        <taxon>Pentapetalae</taxon>
        <taxon>rosids</taxon>
        <taxon>fabids</taxon>
        <taxon>Malpighiales</taxon>
        <taxon>Rhizophoraceae</taxon>
        <taxon>Rhizophora</taxon>
    </lineage>
</organism>
<feature type="domain" description="Peripheral subunit-binding (PSBD)" evidence="12">
    <location>
        <begin position="210"/>
        <end position="247"/>
    </location>
</feature>
<evidence type="ECO:0000256" key="7">
    <source>
        <dbReference type="ARBA" id="ARBA00023128"/>
    </source>
</evidence>
<reference evidence="13" key="1">
    <citation type="submission" date="2018-02" db="EMBL/GenBank/DDBJ databases">
        <title>Rhizophora mucronata_Transcriptome.</title>
        <authorList>
            <person name="Meera S.P."/>
            <person name="Sreeshan A."/>
            <person name="Augustine A."/>
        </authorList>
    </citation>
    <scope>NUCLEOTIDE SEQUENCE</scope>
    <source>
        <tissue evidence="13">Leaf</tissue>
    </source>
</reference>
<dbReference type="Pfam" id="PF02817">
    <property type="entry name" value="E3_binding"/>
    <property type="match status" value="1"/>
</dbReference>
<dbReference type="FunFam" id="3.30.559.10:FF:000007">
    <property type="entry name" value="Dihydrolipoamide acetyltransferase component of pyruvate dehydrogenase complex"/>
    <property type="match status" value="1"/>
</dbReference>
<dbReference type="Gene3D" id="3.30.559.10">
    <property type="entry name" value="Chloramphenicol acetyltransferase-like domain"/>
    <property type="match status" value="1"/>
</dbReference>
<dbReference type="EMBL" id="GGEC01017645">
    <property type="protein sequence ID" value="MBW98128.1"/>
    <property type="molecule type" value="Transcribed_RNA"/>
</dbReference>
<dbReference type="InterPro" id="IPR023213">
    <property type="entry name" value="CAT-like_dom_sf"/>
</dbReference>
<dbReference type="SUPFAM" id="SSF52777">
    <property type="entry name" value="CoA-dependent acyltransferases"/>
    <property type="match status" value="1"/>
</dbReference>
<dbReference type="EC" id="2.3.1.-" evidence="10"/>
<evidence type="ECO:0000256" key="1">
    <source>
        <dbReference type="ARBA" id="ARBA00001938"/>
    </source>
</evidence>
<dbReference type="Gene3D" id="2.40.50.100">
    <property type="match status" value="1"/>
</dbReference>
<dbReference type="InterPro" id="IPR000089">
    <property type="entry name" value="Biotin_lipoyl"/>
</dbReference>
<dbReference type="GO" id="GO:0005759">
    <property type="term" value="C:mitochondrial matrix"/>
    <property type="evidence" value="ECO:0007669"/>
    <property type="project" value="UniProtKB-SubCell"/>
</dbReference>
<evidence type="ECO:0000256" key="2">
    <source>
        <dbReference type="ARBA" id="ARBA00004305"/>
    </source>
</evidence>
<dbReference type="Pfam" id="PF00364">
    <property type="entry name" value="Biotin_lipoyl"/>
    <property type="match status" value="1"/>
</dbReference>
<comment type="catalytic activity">
    <reaction evidence="9">
        <text>N(6)-[(R)-dihydrolipoyl]-L-lysyl-[protein] + 2-methylpropanoyl-CoA = N(6)-[(R)-S(8)-2-methylpropanoyldihydrolipoyl]-L-lysyl-[protein] + CoA</text>
        <dbReference type="Rhea" id="RHEA:18865"/>
        <dbReference type="Rhea" id="RHEA-COMP:10475"/>
        <dbReference type="Rhea" id="RHEA-COMP:10497"/>
        <dbReference type="ChEBI" id="CHEBI:57287"/>
        <dbReference type="ChEBI" id="CHEBI:57338"/>
        <dbReference type="ChEBI" id="CHEBI:83100"/>
        <dbReference type="ChEBI" id="CHEBI:83142"/>
        <dbReference type="EC" id="2.3.1.168"/>
    </reaction>
    <physiologicalReaction direction="left-to-right" evidence="9">
        <dbReference type="Rhea" id="RHEA:18866"/>
    </physiologicalReaction>
</comment>
<evidence type="ECO:0000256" key="4">
    <source>
        <dbReference type="ARBA" id="ARBA00022679"/>
    </source>
</evidence>
<dbReference type="PROSITE" id="PS51826">
    <property type="entry name" value="PSBD"/>
    <property type="match status" value="1"/>
</dbReference>
<dbReference type="InterPro" id="IPR036625">
    <property type="entry name" value="E3-bd_dom_sf"/>
</dbReference>
<accession>A0A2P2JXC7</accession>
<dbReference type="InterPro" id="IPR050743">
    <property type="entry name" value="2-oxoacid_DH_E2_comp"/>
</dbReference>
<dbReference type="GO" id="GO:0031405">
    <property type="term" value="F:lipoic acid binding"/>
    <property type="evidence" value="ECO:0007669"/>
    <property type="project" value="TreeGrafter"/>
</dbReference>
<comment type="cofactor">
    <cofactor evidence="1 10">
        <name>(R)-lipoate</name>
        <dbReference type="ChEBI" id="CHEBI:83088"/>
    </cofactor>
</comment>
<dbReference type="AlphaFoldDB" id="A0A2P2JXC7"/>
<keyword evidence="7" id="KW-0496">Mitochondrion</keyword>
<comment type="subcellular location">
    <subcellularLocation>
        <location evidence="2">Mitochondrion matrix</location>
    </subcellularLocation>
</comment>
<keyword evidence="6" id="KW-0809">Transit peptide</keyword>
<dbReference type="EMBL" id="GGEC01017646">
    <property type="protein sequence ID" value="MBW98129.1"/>
    <property type="molecule type" value="Transcribed_RNA"/>
</dbReference>
<protein>
    <recommendedName>
        <fullName evidence="10">Dihydrolipoamide acetyltransferase component of pyruvate dehydrogenase complex</fullName>
        <ecNumber evidence="10">2.3.1.-</ecNumber>
    </recommendedName>
</protein>
<feature type="domain" description="Lipoyl-binding" evidence="11">
    <location>
        <begin position="92"/>
        <end position="167"/>
    </location>
</feature>
<keyword evidence="4 10" id="KW-0808">Transferase</keyword>
<sequence length="518" mass="56879">MIVVRRIWQGRAWSSGGPRLLSLDTLLSPAAIVDHGHPFLAVTASRMPYSGYASALSYLAKHPINFNTRYNKVGRLWLSSQALADPPLAAGIVDVPLAQTGEGIAECELLKWFVQEGDQVEEFQPLCEVQSDKATIEITSRYKGKVANVLYTPGDIVKVGETLLKMVVEDSQAPSWACGGADNNDLFESDIEKEKAFGSEVNQNKVRGVLSTPAVRHLAKQHGINLIDVQGTGKDGRVQKEDVLQYAVEMGIIKDSSGIRSADLRDQSLEQQKYQSMSAKPGLQQEDKTIPLRGFQRTMVKTMSMAAKIPHFHYVEEIICDALIELKEAFQNNNNDPGVKYSFLPVLIKSLSMSLGKYPWMNSCFNEESVEVILKGSHNIGIAMATPYGLVVPNIKNVQSLSIFEITNELSRLQQSALHNKLNPEDITGGTITLSNIGAIGGKFGAPLVNLPEVAIIAIGRIQRVPHFADDGTVNPASVMTVNIGADHRVLDGATVARFCNDWKQFIEKPELLMLLMR</sequence>
<dbReference type="InterPro" id="IPR003016">
    <property type="entry name" value="2-oxoA_DH_lipoyl-BS"/>
</dbReference>
<keyword evidence="5 10" id="KW-0450">Lipoyl</keyword>
<dbReference type="Gene3D" id="4.10.320.10">
    <property type="entry name" value="E3-binding domain"/>
    <property type="match status" value="1"/>
</dbReference>
<keyword evidence="8 10" id="KW-0012">Acyltransferase</keyword>
<dbReference type="Pfam" id="PF00198">
    <property type="entry name" value="2-oxoacid_dh"/>
    <property type="match status" value="1"/>
</dbReference>
<proteinExistence type="inferred from homology"/>
<dbReference type="InterPro" id="IPR004167">
    <property type="entry name" value="PSBD"/>
</dbReference>
<dbReference type="PROSITE" id="PS00189">
    <property type="entry name" value="LIPOYL"/>
    <property type="match status" value="1"/>
</dbReference>
<dbReference type="GO" id="GO:0016407">
    <property type="term" value="F:acetyltransferase activity"/>
    <property type="evidence" value="ECO:0007669"/>
    <property type="project" value="TreeGrafter"/>
</dbReference>
<comment type="similarity">
    <text evidence="3 10">Belongs to the 2-oxoacid dehydrogenase family.</text>
</comment>
<dbReference type="GO" id="GO:0043754">
    <property type="term" value="F:dihydrolipoamide branched chain acyltransferase activity"/>
    <property type="evidence" value="ECO:0007669"/>
    <property type="project" value="UniProtKB-EC"/>
</dbReference>
<evidence type="ECO:0000256" key="5">
    <source>
        <dbReference type="ARBA" id="ARBA00022823"/>
    </source>
</evidence>
<dbReference type="CDD" id="cd06849">
    <property type="entry name" value="lipoyl_domain"/>
    <property type="match status" value="1"/>
</dbReference>
<evidence type="ECO:0000256" key="6">
    <source>
        <dbReference type="ARBA" id="ARBA00022946"/>
    </source>
</evidence>
<dbReference type="InterPro" id="IPR001078">
    <property type="entry name" value="2-oxoacid_DH_actylTfrase"/>
</dbReference>
<dbReference type="InterPro" id="IPR011053">
    <property type="entry name" value="Single_hybrid_motif"/>
</dbReference>
<dbReference type="GO" id="GO:0005829">
    <property type="term" value="C:cytosol"/>
    <property type="evidence" value="ECO:0007669"/>
    <property type="project" value="UniProtKB-ARBA"/>
</dbReference>
<dbReference type="FunFam" id="2.40.50.100:FF:000013">
    <property type="entry name" value="Dihydrolipoamide acetyltransferase component of pyruvate dehydrogenase complex"/>
    <property type="match status" value="1"/>
</dbReference>
<dbReference type="SUPFAM" id="SSF47005">
    <property type="entry name" value="Peripheral subunit-binding domain of 2-oxo acid dehydrogenase complex"/>
    <property type="match status" value="1"/>
</dbReference>
<evidence type="ECO:0000256" key="10">
    <source>
        <dbReference type="RuleBase" id="RU003423"/>
    </source>
</evidence>
<dbReference type="PROSITE" id="PS50968">
    <property type="entry name" value="BIOTINYL_LIPOYL"/>
    <property type="match status" value="1"/>
</dbReference>
<evidence type="ECO:0000259" key="12">
    <source>
        <dbReference type="PROSITE" id="PS51826"/>
    </source>
</evidence>
<name>A0A2P2JXC7_RHIMU</name>
<dbReference type="SUPFAM" id="SSF51230">
    <property type="entry name" value="Single hybrid motif"/>
    <property type="match status" value="1"/>
</dbReference>
<evidence type="ECO:0000256" key="3">
    <source>
        <dbReference type="ARBA" id="ARBA00007317"/>
    </source>
</evidence>
<dbReference type="PANTHER" id="PTHR43178:SF14">
    <property type="entry name" value="LIPOAMIDE ACYLTRANSFERASE COMPONENT OF BRANCHED-CHAIN ALPHA-KETO ACID DEHYDROGENASE COMPLEX, MITOCHONDRIAL"/>
    <property type="match status" value="1"/>
</dbReference>
<dbReference type="FunFam" id="4.10.320.10:FF:000002">
    <property type="entry name" value="Dihydrolipoamide acetyltransferase component of pyruvate dehydrogenase complex"/>
    <property type="match status" value="1"/>
</dbReference>
<evidence type="ECO:0000256" key="9">
    <source>
        <dbReference type="ARBA" id="ARBA00051775"/>
    </source>
</evidence>
<evidence type="ECO:0000313" key="13">
    <source>
        <dbReference type="EMBL" id="MBW98128.1"/>
    </source>
</evidence>
<evidence type="ECO:0000259" key="11">
    <source>
        <dbReference type="PROSITE" id="PS50968"/>
    </source>
</evidence>
<dbReference type="PANTHER" id="PTHR43178">
    <property type="entry name" value="DIHYDROLIPOAMIDE ACETYLTRANSFERASE COMPONENT OF PYRUVATE DEHYDROGENASE COMPLEX"/>
    <property type="match status" value="1"/>
</dbReference>
<evidence type="ECO:0000256" key="8">
    <source>
        <dbReference type="ARBA" id="ARBA00023315"/>
    </source>
</evidence>